<dbReference type="GO" id="GO:0004721">
    <property type="term" value="F:phosphoprotein phosphatase activity"/>
    <property type="evidence" value="ECO:0007669"/>
    <property type="project" value="InterPro"/>
</dbReference>
<dbReference type="InterPro" id="IPR000014">
    <property type="entry name" value="PAS"/>
</dbReference>
<dbReference type="InterPro" id="IPR003594">
    <property type="entry name" value="HATPase_dom"/>
</dbReference>
<evidence type="ECO:0000256" key="4">
    <source>
        <dbReference type="ARBA" id="ARBA00019665"/>
    </source>
</evidence>
<evidence type="ECO:0000256" key="16">
    <source>
        <dbReference type="ARBA" id="ARBA00023136"/>
    </source>
</evidence>
<dbReference type="NCBIfam" id="TIGR02966">
    <property type="entry name" value="phoR_proteo"/>
    <property type="match status" value="1"/>
</dbReference>
<organism evidence="20 21">
    <name type="scientific">Thiorhodococcus minor</name>
    <dbReference type="NCBI Taxonomy" id="57489"/>
    <lineage>
        <taxon>Bacteria</taxon>
        <taxon>Pseudomonadati</taxon>
        <taxon>Pseudomonadota</taxon>
        <taxon>Gammaproteobacteria</taxon>
        <taxon>Chromatiales</taxon>
        <taxon>Chromatiaceae</taxon>
        <taxon>Thiorhodococcus</taxon>
    </lineage>
</organism>
<evidence type="ECO:0000256" key="15">
    <source>
        <dbReference type="ARBA" id="ARBA00023012"/>
    </source>
</evidence>
<evidence type="ECO:0000256" key="10">
    <source>
        <dbReference type="ARBA" id="ARBA00022692"/>
    </source>
</evidence>
<feature type="transmembrane region" description="Helical" evidence="18">
    <location>
        <begin position="50"/>
        <end position="68"/>
    </location>
</feature>
<gene>
    <name evidence="20" type="primary">phoR</name>
    <name evidence="20" type="ORF">G3446_08200</name>
</gene>
<dbReference type="Pfam" id="PF11808">
    <property type="entry name" value="PhoR"/>
    <property type="match status" value="1"/>
</dbReference>
<evidence type="ECO:0000256" key="11">
    <source>
        <dbReference type="ARBA" id="ARBA00022741"/>
    </source>
</evidence>
<dbReference type="InterPro" id="IPR014310">
    <property type="entry name" value="Sig_transdc_His_kinase_PhoR"/>
</dbReference>
<evidence type="ECO:0000256" key="17">
    <source>
        <dbReference type="ARBA" id="ARBA00025207"/>
    </source>
</evidence>
<dbReference type="InterPro" id="IPR021766">
    <property type="entry name" value="PhoR_N"/>
</dbReference>
<keyword evidence="10 18" id="KW-0812">Transmembrane</keyword>
<evidence type="ECO:0000256" key="5">
    <source>
        <dbReference type="ARBA" id="ARBA00022448"/>
    </source>
</evidence>
<feature type="domain" description="Histidine kinase" evidence="19">
    <location>
        <begin position="257"/>
        <end position="472"/>
    </location>
</feature>
<keyword evidence="7" id="KW-0597">Phosphoprotein</keyword>
<evidence type="ECO:0000256" key="7">
    <source>
        <dbReference type="ARBA" id="ARBA00022553"/>
    </source>
</evidence>
<keyword evidence="16 18" id="KW-0472">Membrane</keyword>
<dbReference type="Pfam" id="PF00512">
    <property type="entry name" value="HisKA"/>
    <property type="match status" value="1"/>
</dbReference>
<comment type="caution">
    <text evidence="20">The sequence shown here is derived from an EMBL/GenBank/DDBJ whole genome shotgun (WGS) entry which is preliminary data.</text>
</comment>
<dbReference type="InterPro" id="IPR035965">
    <property type="entry name" value="PAS-like_dom_sf"/>
</dbReference>
<keyword evidence="14 18" id="KW-1133">Transmembrane helix</keyword>
<evidence type="ECO:0000256" key="18">
    <source>
        <dbReference type="SAM" id="Phobius"/>
    </source>
</evidence>
<dbReference type="Gene3D" id="3.30.565.10">
    <property type="entry name" value="Histidine kinase-like ATPase, C-terminal domain"/>
    <property type="match status" value="1"/>
</dbReference>
<keyword evidence="5" id="KW-0813">Transport</keyword>
<dbReference type="PANTHER" id="PTHR45453:SF1">
    <property type="entry name" value="PHOSPHATE REGULON SENSOR PROTEIN PHOR"/>
    <property type="match status" value="1"/>
</dbReference>
<dbReference type="SMART" id="SM00387">
    <property type="entry name" value="HATPase_c"/>
    <property type="match status" value="1"/>
</dbReference>
<dbReference type="PANTHER" id="PTHR45453">
    <property type="entry name" value="PHOSPHATE REGULON SENSOR PROTEIN PHOR"/>
    <property type="match status" value="1"/>
</dbReference>
<evidence type="ECO:0000256" key="9">
    <source>
        <dbReference type="ARBA" id="ARBA00022679"/>
    </source>
</evidence>
<reference evidence="20 21" key="1">
    <citation type="submission" date="2020-02" db="EMBL/GenBank/DDBJ databases">
        <title>Genome sequences of Thiorhodococcus mannitoliphagus and Thiorhodococcus minor, purple sulfur photosynthetic bacteria in the gammaproteobacterial family, Chromatiaceae.</title>
        <authorList>
            <person name="Aviles F.A."/>
            <person name="Meyer T.E."/>
            <person name="Kyndt J.A."/>
        </authorList>
    </citation>
    <scope>NUCLEOTIDE SEQUENCE [LARGE SCALE GENOMIC DNA]</scope>
    <source>
        <strain evidence="20 21">DSM 11518</strain>
    </source>
</reference>
<dbReference type="InterPro" id="IPR050351">
    <property type="entry name" value="BphY/WalK/GraS-like"/>
</dbReference>
<evidence type="ECO:0000256" key="13">
    <source>
        <dbReference type="ARBA" id="ARBA00022840"/>
    </source>
</evidence>
<keyword evidence="8" id="KW-0592">Phosphate transport</keyword>
<dbReference type="FunFam" id="3.30.565.10:FF:000006">
    <property type="entry name" value="Sensor histidine kinase WalK"/>
    <property type="match status" value="1"/>
</dbReference>
<evidence type="ECO:0000256" key="1">
    <source>
        <dbReference type="ARBA" id="ARBA00000085"/>
    </source>
</evidence>
<evidence type="ECO:0000259" key="19">
    <source>
        <dbReference type="PROSITE" id="PS50109"/>
    </source>
</evidence>
<dbReference type="InterPro" id="IPR003661">
    <property type="entry name" value="HisK_dim/P_dom"/>
</dbReference>
<evidence type="ECO:0000256" key="3">
    <source>
        <dbReference type="ARBA" id="ARBA00012438"/>
    </source>
</evidence>
<keyword evidence="6" id="KW-1003">Cell membrane</keyword>
<evidence type="ECO:0000256" key="6">
    <source>
        <dbReference type="ARBA" id="ARBA00022475"/>
    </source>
</evidence>
<dbReference type="EC" id="2.7.13.3" evidence="3"/>
<comment type="function">
    <text evidence="17">Member of the two-component regulatory system PhoR/PhoB involved in the phosphate regulon genes expression. PhoR may function as a membrane-associated protein kinase that phosphorylates PhoB in response to environmental signals.</text>
</comment>
<keyword evidence="21" id="KW-1185">Reference proteome</keyword>
<protein>
    <recommendedName>
        <fullName evidence="4">Phosphate regulon sensor protein PhoR</fullName>
        <ecNumber evidence="3">2.7.13.3</ecNumber>
    </recommendedName>
</protein>
<dbReference type="Gene3D" id="3.30.450.20">
    <property type="entry name" value="PAS domain"/>
    <property type="match status" value="1"/>
</dbReference>
<dbReference type="InterPro" id="IPR036890">
    <property type="entry name" value="HATPase_C_sf"/>
</dbReference>
<dbReference type="InterPro" id="IPR004358">
    <property type="entry name" value="Sig_transdc_His_kin-like_C"/>
</dbReference>
<dbReference type="EMBL" id="JAAIJQ010000018">
    <property type="protein sequence ID" value="NEV61871.1"/>
    <property type="molecule type" value="Genomic_DNA"/>
</dbReference>
<comment type="catalytic activity">
    <reaction evidence="1">
        <text>ATP + protein L-histidine = ADP + protein N-phospho-L-histidine.</text>
        <dbReference type="EC" id="2.7.13.3"/>
    </reaction>
</comment>
<dbReference type="GO" id="GO:0016036">
    <property type="term" value="P:cellular response to phosphate starvation"/>
    <property type="evidence" value="ECO:0007669"/>
    <property type="project" value="TreeGrafter"/>
</dbReference>
<dbReference type="GO" id="GO:0005886">
    <property type="term" value="C:plasma membrane"/>
    <property type="evidence" value="ECO:0007669"/>
    <property type="project" value="UniProtKB-SubCell"/>
</dbReference>
<keyword evidence="12 20" id="KW-0418">Kinase</keyword>
<dbReference type="PROSITE" id="PS50109">
    <property type="entry name" value="HIS_KIN"/>
    <property type="match status" value="1"/>
</dbReference>
<dbReference type="GO" id="GO:0005524">
    <property type="term" value="F:ATP binding"/>
    <property type="evidence" value="ECO:0007669"/>
    <property type="project" value="UniProtKB-KW"/>
</dbReference>
<keyword evidence="15" id="KW-0902">Two-component regulatory system</keyword>
<proteinExistence type="predicted"/>
<sequence length="485" mass="54310">MSAGCARRSSPPGTTACCRPCAASATVSPTRPESLSTKADSQREGIARPLAFELSFILLPAAAGVPLALLGLHPLWICILAIAPALARNFHYLFKLSQLIRRQHRLAPPFPRGLWGEIYRSVARYQQRSRKSRKRQIRFTRRFREAANAVPDALVILDKHHRIEWANPAAVKLMNLCWPDDDGRLFTDILANPGLDALIDAGDYTRPMEVAPEHNRAMMLSLRSTPFGERKRQRLVVGRDITKLYHLNMIRRDFVANASHELRTPLTVISGFLESLEDAPSTPVTHRRPLTLMRNQTDRMCSIIEDLLTLSRLEMNDRPEEQESVDIPDEIHLIVQEAQALSGGRHAISAAVDEDLLLLGSQPELRSAFSNLVFNAVKHTPAGARIDIRWHNDDTGPRFTVEDDGPGIPPEHLPRLTERFYRVDRARSRESGGTGLGLAIVKHVLNRHEARLSISSELGRGAIFSCTFLEHRALVRREIDISATG</sequence>
<dbReference type="InterPro" id="IPR005467">
    <property type="entry name" value="His_kinase_dom"/>
</dbReference>
<keyword evidence="9 20" id="KW-0808">Transferase</keyword>
<accession>A0A6M0JXZ7</accession>
<comment type="subcellular location">
    <subcellularLocation>
        <location evidence="2">Cell membrane</location>
    </subcellularLocation>
</comment>
<dbReference type="InterPro" id="IPR036097">
    <property type="entry name" value="HisK_dim/P_sf"/>
</dbReference>
<dbReference type="Pfam" id="PF02518">
    <property type="entry name" value="HATPase_c"/>
    <property type="match status" value="1"/>
</dbReference>
<name>A0A6M0JXZ7_9GAMM</name>
<evidence type="ECO:0000313" key="21">
    <source>
        <dbReference type="Proteomes" id="UP000483379"/>
    </source>
</evidence>
<evidence type="ECO:0000256" key="14">
    <source>
        <dbReference type="ARBA" id="ARBA00022989"/>
    </source>
</evidence>
<evidence type="ECO:0000256" key="12">
    <source>
        <dbReference type="ARBA" id="ARBA00022777"/>
    </source>
</evidence>
<dbReference type="PRINTS" id="PR00344">
    <property type="entry name" value="BCTRLSENSOR"/>
</dbReference>
<dbReference type="SUPFAM" id="SSF55874">
    <property type="entry name" value="ATPase domain of HSP90 chaperone/DNA topoisomerase II/histidine kinase"/>
    <property type="match status" value="1"/>
</dbReference>
<dbReference type="SUPFAM" id="SSF47384">
    <property type="entry name" value="Homodimeric domain of signal transducing histidine kinase"/>
    <property type="match status" value="1"/>
</dbReference>
<dbReference type="SUPFAM" id="SSF55785">
    <property type="entry name" value="PYP-like sensor domain (PAS domain)"/>
    <property type="match status" value="1"/>
</dbReference>
<evidence type="ECO:0000256" key="8">
    <source>
        <dbReference type="ARBA" id="ARBA00022592"/>
    </source>
</evidence>
<dbReference type="GO" id="GO:0006817">
    <property type="term" value="P:phosphate ion transport"/>
    <property type="evidence" value="ECO:0007669"/>
    <property type="project" value="UniProtKB-KW"/>
</dbReference>
<dbReference type="SMART" id="SM00388">
    <property type="entry name" value="HisKA"/>
    <property type="match status" value="1"/>
</dbReference>
<dbReference type="SMART" id="SM00091">
    <property type="entry name" value="PAS"/>
    <property type="match status" value="1"/>
</dbReference>
<dbReference type="CDD" id="cd00082">
    <property type="entry name" value="HisKA"/>
    <property type="match status" value="1"/>
</dbReference>
<evidence type="ECO:0000313" key="20">
    <source>
        <dbReference type="EMBL" id="NEV61871.1"/>
    </source>
</evidence>
<dbReference type="Proteomes" id="UP000483379">
    <property type="component" value="Unassembled WGS sequence"/>
</dbReference>
<dbReference type="GO" id="GO:0000155">
    <property type="term" value="F:phosphorelay sensor kinase activity"/>
    <property type="evidence" value="ECO:0007669"/>
    <property type="project" value="InterPro"/>
</dbReference>
<dbReference type="AlphaFoldDB" id="A0A6M0JXZ7"/>
<keyword evidence="13" id="KW-0067">ATP-binding</keyword>
<evidence type="ECO:0000256" key="2">
    <source>
        <dbReference type="ARBA" id="ARBA00004236"/>
    </source>
</evidence>
<keyword evidence="11" id="KW-0547">Nucleotide-binding</keyword>
<dbReference type="FunFam" id="1.10.287.130:FF:000001">
    <property type="entry name" value="Two-component sensor histidine kinase"/>
    <property type="match status" value="1"/>
</dbReference>
<dbReference type="Pfam" id="PF13188">
    <property type="entry name" value="PAS_8"/>
    <property type="match status" value="1"/>
</dbReference>
<dbReference type="Gene3D" id="1.10.287.130">
    <property type="match status" value="1"/>
</dbReference>
<dbReference type="NCBIfam" id="NF008235">
    <property type="entry name" value="PRK11006.1"/>
    <property type="match status" value="1"/>
</dbReference>